<dbReference type="EMBL" id="JBHSMH010000018">
    <property type="protein sequence ID" value="MFC5468713.1"/>
    <property type="molecule type" value="Genomic_DNA"/>
</dbReference>
<dbReference type="InterPro" id="IPR003313">
    <property type="entry name" value="AraC-bd"/>
</dbReference>
<keyword evidence="1" id="KW-0805">Transcription regulation</keyword>
<dbReference type="SUPFAM" id="SSF46689">
    <property type="entry name" value="Homeodomain-like"/>
    <property type="match status" value="2"/>
</dbReference>
<sequence length="291" mass="33489">MNAPELLRHGGYTEPLYVEYVKRSYPFDMAGNHFHPFYEIYYLLSGSRTYFIKDTAFQVEPGDLVFIDKNVIHRTLQSGPPEHERIVVHIDDRFVAERLRDHADFLLSPFGGPSPVLKPVPAIREAAGRLMERIITELSGKQTGFDLLLRQAVPELLALAARCLESSENPIVPDTASDNPTRRKISEVARYLNESFREPVRVPDLAERFFISPYYLSRLFKEVTGFALIDYVNLTRVKESQRLLRESDLSVTEIAERSGFDNFSHFGKTFKKITRATARDYRKELRASSRL</sequence>
<dbReference type="InterPro" id="IPR018060">
    <property type="entry name" value="HTH_AraC"/>
</dbReference>
<dbReference type="Pfam" id="PF12833">
    <property type="entry name" value="HTH_18"/>
    <property type="match status" value="1"/>
</dbReference>
<dbReference type="InterPro" id="IPR018062">
    <property type="entry name" value="HTH_AraC-typ_CS"/>
</dbReference>
<dbReference type="RefSeq" id="WP_209750654.1">
    <property type="nucleotide sequence ID" value="NZ_JBHSMH010000018.1"/>
</dbReference>
<dbReference type="PANTHER" id="PTHR43280:SF2">
    <property type="entry name" value="HTH-TYPE TRANSCRIPTIONAL REGULATOR EXSA"/>
    <property type="match status" value="1"/>
</dbReference>
<evidence type="ECO:0000313" key="6">
    <source>
        <dbReference type="Proteomes" id="UP001596105"/>
    </source>
</evidence>
<feature type="domain" description="HTH araC/xylS-type" evidence="4">
    <location>
        <begin position="186"/>
        <end position="284"/>
    </location>
</feature>
<evidence type="ECO:0000313" key="5">
    <source>
        <dbReference type="EMBL" id="MFC5468713.1"/>
    </source>
</evidence>
<dbReference type="PROSITE" id="PS00041">
    <property type="entry name" value="HTH_ARAC_FAMILY_1"/>
    <property type="match status" value="1"/>
</dbReference>
<evidence type="ECO:0000256" key="1">
    <source>
        <dbReference type="ARBA" id="ARBA00023015"/>
    </source>
</evidence>
<proteinExistence type="predicted"/>
<keyword evidence="2" id="KW-0238">DNA-binding</keyword>
<dbReference type="PROSITE" id="PS01124">
    <property type="entry name" value="HTH_ARAC_FAMILY_2"/>
    <property type="match status" value="1"/>
</dbReference>
<accession>A0ABW0LVT2</accession>
<dbReference type="Gene3D" id="2.60.120.10">
    <property type="entry name" value="Jelly Rolls"/>
    <property type="match status" value="1"/>
</dbReference>
<keyword evidence="3" id="KW-0804">Transcription</keyword>
<dbReference type="PANTHER" id="PTHR43280">
    <property type="entry name" value="ARAC-FAMILY TRANSCRIPTIONAL REGULATOR"/>
    <property type="match status" value="1"/>
</dbReference>
<dbReference type="Gene3D" id="1.10.10.60">
    <property type="entry name" value="Homeodomain-like"/>
    <property type="match status" value="2"/>
</dbReference>
<comment type="caution">
    <text evidence="5">The sequence shown here is derived from an EMBL/GenBank/DDBJ whole genome shotgun (WGS) entry which is preliminary data.</text>
</comment>
<dbReference type="SUPFAM" id="SSF51215">
    <property type="entry name" value="Regulatory protein AraC"/>
    <property type="match status" value="1"/>
</dbReference>
<name>A0ABW0LVT2_9BACL</name>
<organism evidence="5 6">
    <name type="scientific">Cohnella suwonensis</name>
    <dbReference type="NCBI Taxonomy" id="696072"/>
    <lineage>
        <taxon>Bacteria</taxon>
        <taxon>Bacillati</taxon>
        <taxon>Bacillota</taxon>
        <taxon>Bacilli</taxon>
        <taxon>Bacillales</taxon>
        <taxon>Paenibacillaceae</taxon>
        <taxon>Cohnella</taxon>
    </lineage>
</organism>
<dbReference type="InterPro" id="IPR037923">
    <property type="entry name" value="HTH-like"/>
</dbReference>
<gene>
    <name evidence="5" type="ORF">ACFPPD_08255</name>
</gene>
<dbReference type="SMART" id="SM00342">
    <property type="entry name" value="HTH_ARAC"/>
    <property type="match status" value="1"/>
</dbReference>
<evidence type="ECO:0000256" key="3">
    <source>
        <dbReference type="ARBA" id="ARBA00023163"/>
    </source>
</evidence>
<evidence type="ECO:0000259" key="4">
    <source>
        <dbReference type="PROSITE" id="PS01124"/>
    </source>
</evidence>
<dbReference type="Pfam" id="PF02311">
    <property type="entry name" value="AraC_binding"/>
    <property type="match status" value="1"/>
</dbReference>
<reference evidence="6" key="1">
    <citation type="journal article" date="2019" name="Int. J. Syst. Evol. Microbiol.">
        <title>The Global Catalogue of Microorganisms (GCM) 10K type strain sequencing project: providing services to taxonomists for standard genome sequencing and annotation.</title>
        <authorList>
            <consortium name="The Broad Institute Genomics Platform"/>
            <consortium name="The Broad Institute Genome Sequencing Center for Infectious Disease"/>
            <person name="Wu L."/>
            <person name="Ma J."/>
        </authorList>
    </citation>
    <scope>NUCLEOTIDE SEQUENCE [LARGE SCALE GENOMIC DNA]</scope>
    <source>
        <strain evidence="6">CCUG 57113</strain>
    </source>
</reference>
<dbReference type="InterPro" id="IPR014710">
    <property type="entry name" value="RmlC-like_jellyroll"/>
</dbReference>
<dbReference type="Proteomes" id="UP001596105">
    <property type="component" value="Unassembled WGS sequence"/>
</dbReference>
<evidence type="ECO:0000256" key="2">
    <source>
        <dbReference type="ARBA" id="ARBA00023125"/>
    </source>
</evidence>
<dbReference type="InterPro" id="IPR009057">
    <property type="entry name" value="Homeodomain-like_sf"/>
</dbReference>
<protein>
    <submittedName>
        <fullName evidence="5">Helix-turn-helix domain-containing protein</fullName>
    </submittedName>
</protein>
<keyword evidence="6" id="KW-1185">Reference proteome</keyword>